<evidence type="ECO:0000256" key="2">
    <source>
        <dbReference type="ARBA" id="ARBA00023015"/>
    </source>
</evidence>
<sequence>MWIRSHHTKEPNQNGLKPFLVKLFLLEIERAVMSGLSSKWDCICLCGLNEIQAGLIKGSLGANAQQGSSLQVKKMKSFGFCSIVHTSLMLEQGLFVPKLGDELHNVVVLKVPPDGKSWHVELLQSGCRIVFHNGWQEFVEHYSIATGHFLVFRYNGNSDFRISIFDMTACEISYSCYLDYLEKSNSGKETKEARPGMLDTDGDNSLEELADKPSGERHSYTKTTVARRSTGEA</sequence>
<reference evidence="8 9" key="1">
    <citation type="submission" date="2020-10" db="EMBL/GenBank/DDBJ databases">
        <title>The Coptis chinensis genome and diversification of protoberbering-type alkaloids.</title>
        <authorList>
            <person name="Wang B."/>
            <person name="Shu S."/>
            <person name="Song C."/>
            <person name="Liu Y."/>
        </authorList>
    </citation>
    <scope>NUCLEOTIDE SEQUENCE [LARGE SCALE GENOMIC DNA]</scope>
    <source>
        <strain evidence="8">HL-2020</strain>
        <tissue evidence="8">Leaf</tissue>
    </source>
</reference>
<evidence type="ECO:0000313" key="9">
    <source>
        <dbReference type="Proteomes" id="UP000631114"/>
    </source>
</evidence>
<accession>A0A835H373</accession>
<dbReference type="PANTHER" id="PTHR31920">
    <property type="entry name" value="B3 DOMAIN-CONTAINING"/>
    <property type="match status" value="1"/>
</dbReference>
<keyword evidence="9" id="KW-1185">Reference proteome</keyword>
<dbReference type="InterPro" id="IPR050655">
    <property type="entry name" value="Plant_B3_domain"/>
</dbReference>
<dbReference type="Proteomes" id="UP000631114">
    <property type="component" value="Unassembled WGS sequence"/>
</dbReference>
<gene>
    <name evidence="8" type="ORF">IFM89_038061</name>
</gene>
<feature type="region of interest" description="Disordered" evidence="6">
    <location>
        <begin position="187"/>
        <end position="233"/>
    </location>
</feature>
<comment type="caution">
    <text evidence="8">The sequence shown here is derived from an EMBL/GenBank/DDBJ whole genome shotgun (WGS) entry which is preliminary data.</text>
</comment>
<dbReference type="OrthoDB" id="623918at2759"/>
<proteinExistence type="predicted"/>
<dbReference type="GO" id="GO:0003677">
    <property type="term" value="F:DNA binding"/>
    <property type="evidence" value="ECO:0007669"/>
    <property type="project" value="UniProtKB-KW"/>
</dbReference>
<dbReference type="PROSITE" id="PS50863">
    <property type="entry name" value="B3"/>
    <property type="match status" value="1"/>
</dbReference>
<dbReference type="Gene3D" id="2.40.330.10">
    <property type="entry name" value="DNA-binding pseudobarrel domain"/>
    <property type="match status" value="1"/>
</dbReference>
<evidence type="ECO:0000256" key="5">
    <source>
        <dbReference type="ARBA" id="ARBA00023242"/>
    </source>
</evidence>
<evidence type="ECO:0000256" key="6">
    <source>
        <dbReference type="SAM" id="MobiDB-lite"/>
    </source>
</evidence>
<keyword evidence="5" id="KW-0539">Nucleus</keyword>
<keyword evidence="3" id="KW-0238">DNA-binding</keyword>
<feature type="compositionally biased region" description="Basic and acidic residues" evidence="6">
    <location>
        <begin position="209"/>
        <end position="219"/>
    </location>
</feature>
<dbReference type="GO" id="GO:0005634">
    <property type="term" value="C:nucleus"/>
    <property type="evidence" value="ECO:0007669"/>
    <property type="project" value="UniProtKB-SubCell"/>
</dbReference>
<name>A0A835H373_9MAGN</name>
<keyword evidence="2" id="KW-0805">Transcription regulation</keyword>
<dbReference type="SUPFAM" id="SSF101936">
    <property type="entry name" value="DNA-binding pseudobarrel domain"/>
    <property type="match status" value="1"/>
</dbReference>
<feature type="domain" description="TF-B3" evidence="7">
    <location>
        <begin position="107"/>
        <end position="168"/>
    </location>
</feature>
<dbReference type="SMART" id="SM01019">
    <property type="entry name" value="B3"/>
    <property type="match status" value="1"/>
</dbReference>
<comment type="subcellular location">
    <subcellularLocation>
        <location evidence="1">Nucleus</location>
    </subcellularLocation>
</comment>
<dbReference type="PANTHER" id="PTHR31920:SF37">
    <property type="entry name" value="B3 DOMAIN-CONTAINING TRANSCRIPTION FACTOR VRN1"/>
    <property type="match status" value="1"/>
</dbReference>
<organism evidence="8 9">
    <name type="scientific">Coptis chinensis</name>
    <dbReference type="NCBI Taxonomy" id="261450"/>
    <lineage>
        <taxon>Eukaryota</taxon>
        <taxon>Viridiplantae</taxon>
        <taxon>Streptophyta</taxon>
        <taxon>Embryophyta</taxon>
        <taxon>Tracheophyta</taxon>
        <taxon>Spermatophyta</taxon>
        <taxon>Magnoliopsida</taxon>
        <taxon>Ranunculales</taxon>
        <taxon>Ranunculaceae</taxon>
        <taxon>Coptidoideae</taxon>
        <taxon>Coptis</taxon>
    </lineage>
</organism>
<dbReference type="InterPro" id="IPR015300">
    <property type="entry name" value="DNA-bd_pseudobarrel_sf"/>
</dbReference>
<evidence type="ECO:0000313" key="8">
    <source>
        <dbReference type="EMBL" id="KAF9590748.1"/>
    </source>
</evidence>
<protein>
    <recommendedName>
        <fullName evidence="7">TF-B3 domain-containing protein</fullName>
    </recommendedName>
</protein>
<evidence type="ECO:0000256" key="3">
    <source>
        <dbReference type="ARBA" id="ARBA00023125"/>
    </source>
</evidence>
<dbReference type="Pfam" id="PF02362">
    <property type="entry name" value="B3"/>
    <property type="match status" value="1"/>
</dbReference>
<dbReference type="InterPro" id="IPR003340">
    <property type="entry name" value="B3_DNA-bd"/>
</dbReference>
<dbReference type="EMBL" id="JADFTS010000009">
    <property type="protein sequence ID" value="KAF9590748.1"/>
    <property type="molecule type" value="Genomic_DNA"/>
</dbReference>
<evidence type="ECO:0000259" key="7">
    <source>
        <dbReference type="PROSITE" id="PS50863"/>
    </source>
</evidence>
<keyword evidence="4" id="KW-0804">Transcription</keyword>
<dbReference type="AlphaFoldDB" id="A0A835H373"/>
<evidence type="ECO:0000256" key="1">
    <source>
        <dbReference type="ARBA" id="ARBA00004123"/>
    </source>
</evidence>
<feature type="compositionally biased region" description="Polar residues" evidence="6">
    <location>
        <begin position="221"/>
        <end position="233"/>
    </location>
</feature>
<dbReference type="CDD" id="cd10017">
    <property type="entry name" value="B3_DNA"/>
    <property type="match status" value="1"/>
</dbReference>
<evidence type="ECO:0000256" key="4">
    <source>
        <dbReference type="ARBA" id="ARBA00023163"/>
    </source>
</evidence>